<sequence length="66" mass="7590">MTHFLSQLNLMKFNQTKCKDVHMGQDNPKHKDRLGREWLESSLEEKDLGTLVDEKVDTSQECALAA</sequence>
<reference evidence="2" key="2">
    <citation type="submission" date="2017-12" db="EMBL/GenBank/DDBJ databases">
        <title>Genome sequence of the Bar-tailed Godwit (Limosa lapponica baueri).</title>
        <authorList>
            <person name="Lima N.C.B."/>
            <person name="Parody-Merino A.M."/>
            <person name="Battley P.F."/>
            <person name="Fidler A.E."/>
            <person name="Prosdocimi F."/>
        </authorList>
    </citation>
    <scope>NUCLEOTIDE SEQUENCE [LARGE SCALE GENOMIC DNA]</scope>
</reference>
<protein>
    <recommendedName>
        <fullName evidence="3">Rna-directed dna polymerase from mobile element jockey-like</fullName>
    </recommendedName>
</protein>
<evidence type="ECO:0008006" key="3">
    <source>
        <dbReference type="Google" id="ProtNLM"/>
    </source>
</evidence>
<dbReference type="AlphaFoldDB" id="A0A2I0TRE9"/>
<dbReference type="EMBL" id="KZ507685">
    <property type="protein sequence ID" value="PKU36380.1"/>
    <property type="molecule type" value="Genomic_DNA"/>
</dbReference>
<evidence type="ECO:0000313" key="2">
    <source>
        <dbReference type="Proteomes" id="UP000233556"/>
    </source>
</evidence>
<reference evidence="2" key="1">
    <citation type="submission" date="2017-11" db="EMBL/GenBank/DDBJ databases">
        <authorList>
            <person name="Lima N.C."/>
            <person name="Parody-Merino A.M."/>
            <person name="Battley P.F."/>
            <person name="Fidler A.E."/>
            <person name="Prosdocimi F."/>
        </authorList>
    </citation>
    <scope>NUCLEOTIDE SEQUENCE [LARGE SCALE GENOMIC DNA]</scope>
</reference>
<name>A0A2I0TRE9_LIMLA</name>
<evidence type="ECO:0000313" key="1">
    <source>
        <dbReference type="EMBL" id="PKU36380.1"/>
    </source>
</evidence>
<organism evidence="1 2">
    <name type="scientific">Limosa lapponica baueri</name>
    <dbReference type="NCBI Taxonomy" id="1758121"/>
    <lineage>
        <taxon>Eukaryota</taxon>
        <taxon>Metazoa</taxon>
        <taxon>Chordata</taxon>
        <taxon>Craniata</taxon>
        <taxon>Vertebrata</taxon>
        <taxon>Euteleostomi</taxon>
        <taxon>Archelosauria</taxon>
        <taxon>Archosauria</taxon>
        <taxon>Dinosauria</taxon>
        <taxon>Saurischia</taxon>
        <taxon>Theropoda</taxon>
        <taxon>Coelurosauria</taxon>
        <taxon>Aves</taxon>
        <taxon>Neognathae</taxon>
        <taxon>Neoaves</taxon>
        <taxon>Charadriiformes</taxon>
        <taxon>Scolopacidae</taxon>
        <taxon>Limosa</taxon>
    </lineage>
</organism>
<gene>
    <name evidence="1" type="ORF">llap_13316</name>
</gene>
<proteinExistence type="predicted"/>
<accession>A0A2I0TRE9</accession>
<dbReference type="Proteomes" id="UP000233556">
    <property type="component" value="Unassembled WGS sequence"/>
</dbReference>
<keyword evidence="2" id="KW-1185">Reference proteome</keyword>
<dbReference type="OrthoDB" id="73680at2759"/>